<dbReference type="EMBL" id="CVRI01000006">
    <property type="protein sequence ID" value="CRK88148.1"/>
    <property type="molecule type" value="Genomic_DNA"/>
</dbReference>
<dbReference type="InterPro" id="IPR001810">
    <property type="entry name" value="F-box_dom"/>
</dbReference>
<protein>
    <submittedName>
        <fullName evidence="2">CLUMA_CG001933, isoform A</fullName>
    </submittedName>
</protein>
<gene>
    <name evidence="2" type="ORF">CLUMA_CG001933</name>
</gene>
<accession>A0A1J1HL62</accession>
<dbReference type="Proteomes" id="UP000183832">
    <property type="component" value="Unassembled WGS sequence"/>
</dbReference>
<name>A0A1J1HL62_9DIPT</name>
<proteinExistence type="predicted"/>
<evidence type="ECO:0000313" key="3">
    <source>
        <dbReference type="Proteomes" id="UP000183832"/>
    </source>
</evidence>
<dbReference type="Pfam" id="PF00646">
    <property type="entry name" value="F-box"/>
    <property type="match status" value="1"/>
</dbReference>
<evidence type="ECO:0000259" key="1">
    <source>
        <dbReference type="Pfam" id="PF00646"/>
    </source>
</evidence>
<keyword evidence="3" id="KW-1185">Reference proteome</keyword>
<dbReference type="AlphaFoldDB" id="A0A1J1HL62"/>
<organism evidence="2 3">
    <name type="scientific">Clunio marinus</name>
    <dbReference type="NCBI Taxonomy" id="568069"/>
    <lineage>
        <taxon>Eukaryota</taxon>
        <taxon>Metazoa</taxon>
        <taxon>Ecdysozoa</taxon>
        <taxon>Arthropoda</taxon>
        <taxon>Hexapoda</taxon>
        <taxon>Insecta</taxon>
        <taxon>Pterygota</taxon>
        <taxon>Neoptera</taxon>
        <taxon>Endopterygota</taxon>
        <taxon>Diptera</taxon>
        <taxon>Nematocera</taxon>
        <taxon>Chironomoidea</taxon>
        <taxon>Chironomidae</taxon>
        <taxon>Clunio</taxon>
    </lineage>
</organism>
<sequence length="387" mass="45088">MELEGEPIKRKFKKQRVPTDPFEYINEFHLRNLVLQHLRFDEVLSASTVSPKWKEIIANSDSAMSRMKMNFYDSSSTYPTRTEVTKLLKSSRRYKALEFDFRLMSNIERKLLLLKRFSLSLVDLTLTYRCRVPINKLPLNISFPQLRTLQLDICLKSNNLITECFTQVEDLETITFNGAGGHTQSTIDLIKRQNKLKKLNIECWNREILFAHNVFKDAKFKLESLSWNSCEKKPLSITPQINFNEFLLQHSNTLTFIFIDTITKIDLMVIVNDLKALKTLHFHIILGSRTDLIFKSNHCIQELKTNEFYGVELLPKGLLKSLKAIEHLILNHLDEDILNWIAGNLMSLKKLTYDTASEIQDINAYYSLLTSRLGHLGWNVNIELEQT</sequence>
<feature type="domain" description="F-box" evidence="1">
    <location>
        <begin position="30"/>
        <end position="60"/>
    </location>
</feature>
<reference evidence="2 3" key="1">
    <citation type="submission" date="2015-04" db="EMBL/GenBank/DDBJ databases">
        <authorList>
            <person name="Syromyatnikov M.Y."/>
            <person name="Popov V.N."/>
        </authorList>
    </citation>
    <scope>NUCLEOTIDE SEQUENCE [LARGE SCALE GENOMIC DNA]</scope>
</reference>
<evidence type="ECO:0000313" key="2">
    <source>
        <dbReference type="EMBL" id="CRK88148.1"/>
    </source>
</evidence>